<comment type="caution">
    <text evidence="3">The sequence shown here is derived from an EMBL/GenBank/DDBJ whole genome shotgun (WGS) entry which is preliminary data.</text>
</comment>
<evidence type="ECO:0000259" key="2">
    <source>
        <dbReference type="Pfam" id="PF07510"/>
    </source>
</evidence>
<evidence type="ECO:0000313" key="4">
    <source>
        <dbReference type="Proteomes" id="UP000521032"/>
    </source>
</evidence>
<dbReference type="PANTHER" id="PTHR35149:SF2">
    <property type="entry name" value="DUF262 DOMAIN-CONTAINING PROTEIN"/>
    <property type="match status" value="1"/>
</dbReference>
<reference evidence="3 4" key="1">
    <citation type="submission" date="2020-07" db="EMBL/GenBank/DDBJ databases">
        <authorList>
            <person name="Criscuolo A."/>
        </authorList>
    </citation>
    <scope>NUCLEOTIDE SEQUENCE [LARGE SCALE GENOMIC DNA]</scope>
    <source>
        <strain evidence="4">CIP 111030</strain>
    </source>
</reference>
<evidence type="ECO:0008006" key="5">
    <source>
        <dbReference type="Google" id="ProtNLM"/>
    </source>
</evidence>
<dbReference type="Pfam" id="PF07510">
    <property type="entry name" value="GmrSD_C"/>
    <property type="match status" value="1"/>
</dbReference>
<gene>
    <name evidence="3" type="ORF">JEOSCH030_00575</name>
</gene>
<protein>
    <recommendedName>
        <fullName evidence="5">DUF262 domain-containing protein</fullName>
    </recommendedName>
</protein>
<dbReference type="Pfam" id="PF03235">
    <property type="entry name" value="GmrSD_N"/>
    <property type="match status" value="1"/>
</dbReference>
<dbReference type="AlphaFoldDB" id="A0A6V7R9B3"/>
<accession>A0A6V7R9B3</accession>
<organism evidence="3 4">
    <name type="scientific">Phocicoccus schoeneichii</name>
    <dbReference type="NCBI Taxonomy" id="1812261"/>
    <lineage>
        <taxon>Bacteria</taxon>
        <taxon>Bacillati</taxon>
        <taxon>Bacillota</taxon>
        <taxon>Bacilli</taxon>
        <taxon>Bacillales</taxon>
        <taxon>Salinicoccaceae</taxon>
        <taxon>Phocicoccus</taxon>
    </lineage>
</organism>
<dbReference type="InterPro" id="IPR011089">
    <property type="entry name" value="GmrSD_C"/>
</dbReference>
<feature type="domain" description="GmrSD restriction endonucleases N-terminal" evidence="1">
    <location>
        <begin position="17"/>
        <end position="247"/>
    </location>
</feature>
<sequence length="562" mass="65823">MAIIDSNFKSLKKYFADAPYHVPEYQRGYSWDKEQLDDLWQDFIHLQEEEKLEKHFLGQVVIHNDTKEDIRNIIDGQQRTSTSIIVLDAFRRKFYELSSEQNTESLNNKIRDVIEEIIDDFIGKETSRKDSTKLFLGEADKKFFRIYIQEPIVSKIKVTKSSLSNSEKRIFEASNFFLAKLEEQIEGLSSNEEKYNKLDKLYESFINSMQVMYVETNNLNEAFIIFETLNARGKSLETSDLLKNLIFSKSGDQIGENKNDWNRMLDQLGNSDATKYIRSYWNAKKKFVRNSGLYKVIRAEINSQKAANDLVSDLAKYASLYSAIDRPTESTYYRNPKINEKLNDINDLNAKTYYPIMLALELKDAKEDDVLRVLDAIETLIVRNFVVSGKTANSYEVKFSKIAQEFYNGQISSIQEILEELRKEILSDSEFRNNFETFSIKQKPAVRYLYRKIANHNEKEIQVIRDNNKVHIEHIMPEKKGAWEISEEVHAEYVNRFGNLTLLGDEYNRSASNLSFDRKKEIYKKSKIGITYELSKQSNWTINDIANRQEYLTDTALEIWKK</sequence>
<dbReference type="InterPro" id="IPR004919">
    <property type="entry name" value="GmrSD_N"/>
</dbReference>
<keyword evidence="4" id="KW-1185">Reference proteome</keyword>
<proteinExistence type="predicted"/>
<dbReference type="RefSeq" id="WP_186085832.1">
    <property type="nucleotide sequence ID" value="NZ_BMDB01000002.1"/>
</dbReference>
<dbReference type="PANTHER" id="PTHR35149">
    <property type="entry name" value="SLL5132 PROTEIN"/>
    <property type="match status" value="1"/>
</dbReference>
<name>A0A6V7R9B3_9BACL</name>
<dbReference type="EMBL" id="CAJEWE010000007">
    <property type="protein sequence ID" value="CAD2073866.1"/>
    <property type="molecule type" value="Genomic_DNA"/>
</dbReference>
<dbReference type="Proteomes" id="UP000521032">
    <property type="component" value="Unassembled WGS sequence"/>
</dbReference>
<feature type="domain" description="GmrSD restriction endonucleases C-terminal" evidence="2">
    <location>
        <begin position="427"/>
        <end position="553"/>
    </location>
</feature>
<evidence type="ECO:0000259" key="1">
    <source>
        <dbReference type="Pfam" id="PF03235"/>
    </source>
</evidence>
<evidence type="ECO:0000313" key="3">
    <source>
        <dbReference type="EMBL" id="CAD2073866.1"/>
    </source>
</evidence>